<dbReference type="InterPro" id="IPR000644">
    <property type="entry name" value="CBS_dom"/>
</dbReference>
<gene>
    <name evidence="5" type="ORF">FPZ45_17425</name>
</gene>
<sequence>MTSTSVLARPDTELPLATAPTPTARAVRTPEFTVTDIFQPVIVKDWMKSCPVISADRQSDEIIGLFRRNPQYVCVVVCDNLHQPVGLIMKDRFFQRLGTLYGMSLFGNRPVSKLMDRAPLSAELDIDPQELIDRALSRSEETFYDSVILTDNGKFTGILTVNDLLNVSRLLQKEAVSRQIRTIRDTEGMIAGISVSVASAVDATNDARECSDRIAEIADQGRGELAEMTQLFTQWSENATKQEKAAGQLTERTAAVDGIIRLIADLADQCNLLAVNAAIEAARAGEHGRGFGVVASEIRALADQTKRSATEITGQIRSMTDAVELSASLAGEGKKGADVGFYRVKKTEDTFAQMWSSSELNREAATRLTSASKEAQRKSNEVLQEIHKLVSQMDG</sequence>
<dbReference type="SMART" id="SM00283">
    <property type="entry name" value="MA"/>
    <property type="match status" value="1"/>
</dbReference>
<dbReference type="RefSeq" id="WP_144704675.1">
    <property type="nucleotide sequence ID" value="NZ_VNJJ01000010.1"/>
</dbReference>
<dbReference type="InterPro" id="IPR004089">
    <property type="entry name" value="MCPsignal_dom"/>
</dbReference>
<evidence type="ECO:0000256" key="3">
    <source>
        <dbReference type="SAM" id="MobiDB-lite"/>
    </source>
</evidence>
<evidence type="ECO:0000256" key="2">
    <source>
        <dbReference type="PROSITE-ProRule" id="PRU00284"/>
    </source>
</evidence>
<dbReference type="SUPFAM" id="SSF54631">
    <property type="entry name" value="CBS-domain pair"/>
    <property type="match status" value="1"/>
</dbReference>
<dbReference type="InterPro" id="IPR046342">
    <property type="entry name" value="CBS_dom_sf"/>
</dbReference>
<dbReference type="Gene3D" id="1.10.287.950">
    <property type="entry name" value="Methyl-accepting chemotaxis protein"/>
    <property type="match status" value="1"/>
</dbReference>
<evidence type="ECO:0000313" key="5">
    <source>
        <dbReference type="EMBL" id="TVX98024.1"/>
    </source>
</evidence>
<feature type="region of interest" description="Disordered" evidence="3">
    <location>
        <begin position="1"/>
        <end position="20"/>
    </location>
</feature>
<comment type="caution">
    <text evidence="5">The sequence shown here is derived from an EMBL/GenBank/DDBJ whole genome shotgun (WGS) entry which is preliminary data.</text>
</comment>
<evidence type="ECO:0000313" key="6">
    <source>
        <dbReference type="Proteomes" id="UP000316330"/>
    </source>
</evidence>
<dbReference type="Pfam" id="PF00571">
    <property type="entry name" value="CBS"/>
    <property type="match status" value="1"/>
</dbReference>
<dbReference type="OrthoDB" id="9816519at2"/>
<dbReference type="Gene3D" id="3.10.580.10">
    <property type="entry name" value="CBS-domain"/>
    <property type="match status" value="1"/>
</dbReference>
<evidence type="ECO:0000259" key="4">
    <source>
        <dbReference type="PROSITE" id="PS50111"/>
    </source>
</evidence>
<protein>
    <submittedName>
        <fullName evidence="5">CBS domain-containing protein</fullName>
    </submittedName>
</protein>
<dbReference type="PANTHER" id="PTHR32089">
    <property type="entry name" value="METHYL-ACCEPTING CHEMOTAXIS PROTEIN MCPB"/>
    <property type="match status" value="1"/>
</dbReference>
<dbReference type="GO" id="GO:0007165">
    <property type="term" value="P:signal transduction"/>
    <property type="evidence" value="ECO:0007669"/>
    <property type="project" value="UniProtKB-KW"/>
</dbReference>
<dbReference type="PANTHER" id="PTHR32089:SF112">
    <property type="entry name" value="LYSOZYME-LIKE PROTEIN-RELATED"/>
    <property type="match status" value="1"/>
</dbReference>
<reference evidence="5 6" key="1">
    <citation type="submission" date="2019-07" db="EMBL/GenBank/DDBJ databases">
        <authorList>
            <person name="Kim J."/>
        </authorList>
    </citation>
    <scope>NUCLEOTIDE SEQUENCE [LARGE SCALE GENOMIC DNA]</scope>
    <source>
        <strain evidence="5 6">G13</strain>
    </source>
</reference>
<dbReference type="GO" id="GO:0016020">
    <property type="term" value="C:membrane"/>
    <property type="evidence" value="ECO:0007669"/>
    <property type="project" value="InterPro"/>
</dbReference>
<proteinExistence type="predicted"/>
<dbReference type="EMBL" id="VNJJ01000010">
    <property type="protein sequence ID" value="TVX98024.1"/>
    <property type="molecule type" value="Genomic_DNA"/>
</dbReference>
<keyword evidence="6" id="KW-1185">Reference proteome</keyword>
<dbReference type="Pfam" id="PF00015">
    <property type="entry name" value="MCPsignal"/>
    <property type="match status" value="1"/>
</dbReference>
<evidence type="ECO:0000256" key="1">
    <source>
        <dbReference type="ARBA" id="ARBA00023224"/>
    </source>
</evidence>
<dbReference type="AlphaFoldDB" id="A0A559JDR3"/>
<dbReference type="PROSITE" id="PS50111">
    <property type="entry name" value="CHEMOTAXIS_TRANSDUC_2"/>
    <property type="match status" value="1"/>
</dbReference>
<dbReference type="Proteomes" id="UP000316330">
    <property type="component" value="Unassembled WGS sequence"/>
</dbReference>
<name>A0A559JDR3_9BACL</name>
<accession>A0A559JDR3</accession>
<organism evidence="5 6">
    <name type="scientific">Cohnella terricola</name>
    <dbReference type="NCBI Taxonomy" id="1289167"/>
    <lineage>
        <taxon>Bacteria</taxon>
        <taxon>Bacillati</taxon>
        <taxon>Bacillota</taxon>
        <taxon>Bacilli</taxon>
        <taxon>Bacillales</taxon>
        <taxon>Paenibacillaceae</taxon>
        <taxon>Cohnella</taxon>
    </lineage>
</organism>
<keyword evidence="1 2" id="KW-0807">Transducer</keyword>
<dbReference type="SUPFAM" id="SSF58104">
    <property type="entry name" value="Methyl-accepting chemotaxis protein (MCP) signaling domain"/>
    <property type="match status" value="1"/>
</dbReference>
<feature type="domain" description="Methyl-accepting transducer" evidence="4">
    <location>
        <begin position="174"/>
        <end position="390"/>
    </location>
</feature>